<reference evidence="2" key="1">
    <citation type="submission" date="2022-06" db="EMBL/GenBank/DDBJ databases">
        <title>Genomic Encyclopedia of Archaeal and Bacterial Type Strains, Phase II (KMG-II): from individual species to whole genera.</title>
        <authorList>
            <person name="Goeker M."/>
        </authorList>
    </citation>
    <scope>NUCLEOTIDE SEQUENCE</scope>
    <source>
        <strain evidence="2">DSM 43935</strain>
    </source>
</reference>
<comment type="caution">
    <text evidence="2">The sequence shown here is derived from an EMBL/GenBank/DDBJ whole genome shotgun (WGS) entry which is preliminary data.</text>
</comment>
<dbReference type="Pfam" id="PF13569">
    <property type="entry name" value="DUF4132"/>
    <property type="match status" value="1"/>
</dbReference>
<dbReference type="Proteomes" id="UP001206128">
    <property type="component" value="Unassembled WGS sequence"/>
</dbReference>
<protein>
    <recommendedName>
        <fullName evidence="1">DUF4132 domain-containing protein</fullName>
    </recommendedName>
</protein>
<dbReference type="InterPro" id="IPR025406">
    <property type="entry name" value="DUF4132"/>
</dbReference>
<dbReference type="EMBL" id="JAMTCK010000006">
    <property type="protein sequence ID" value="MCP2166128.1"/>
    <property type="molecule type" value="Genomic_DNA"/>
</dbReference>
<evidence type="ECO:0000259" key="1">
    <source>
        <dbReference type="Pfam" id="PF13569"/>
    </source>
</evidence>
<dbReference type="AlphaFoldDB" id="A0AAE3GE79"/>
<feature type="domain" description="DUF4132" evidence="1">
    <location>
        <begin position="841"/>
        <end position="1019"/>
    </location>
</feature>
<dbReference type="RefSeq" id="WP_253771676.1">
    <property type="nucleotide sequence ID" value="NZ_JAMTCK010000006.1"/>
</dbReference>
<evidence type="ECO:0000313" key="2">
    <source>
        <dbReference type="EMBL" id="MCP2166128.1"/>
    </source>
</evidence>
<organism evidence="2 3">
    <name type="scientific">Goodfellowiella coeruleoviolacea</name>
    <dbReference type="NCBI Taxonomy" id="334858"/>
    <lineage>
        <taxon>Bacteria</taxon>
        <taxon>Bacillati</taxon>
        <taxon>Actinomycetota</taxon>
        <taxon>Actinomycetes</taxon>
        <taxon>Pseudonocardiales</taxon>
        <taxon>Pseudonocardiaceae</taxon>
        <taxon>Goodfellowiella</taxon>
    </lineage>
</organism>
<gene>
    <name evidence="2" type="ORF">LX83_002987</name>
</gene>
<name>A0AAE3GE79_9PSEU</name>
<sequence length="1103" mass="121434">MPKRPDENRFTIPTTWRTHIHPFRGSVTASRVRVDDTAVTALRERADEFRLALERTTGAPDLLDAARAWLRGEASPLGAAVVTKLARRLAARRGAAKFDPPAFADLWVAAHGIAFAAEAAVDLAQIEVDENGTAGYVVARADPEDWDEALSYGGLAPVVHRVRALLAAADDTDYQAAATVLAGRREHDVERVIGAYLVPTETAWVDEALATAEPDEDDTERMRLVLCSVRSVEQLHRVSHHERALWSLTFRDTMYTVAERVGPAIAPLLAAQWPRERRDANKKCVLAVLAALPTDEAFELLVACLDQPHVNAAVRDAATRYPARALRVLASAASGSTSVAPLAARLLHEHAAAHPDLVAALPPETRAALDGAEQPADRVAEAALDELPALLVNPPWAAKRTVVRRPVVKGLEPSVEPAVVWAKGERRKWADTRVDHYRGDIPEDAADPYWARYRDLADGTHQHELPRNLFLFGPEDVARPLLRTWQPPQGNSYAWMRVIVARFELDALPAALALARPRPAERGELLHPFATVEVAELMADWLRLKALRSVAEPWFHRHAAVAARALVPAAVGRAGKPRGNAEGALRFIATTPNGVDTIIAAARHYGDAALAAIQSLLDRVSSAEERVTAPKPPAWLDVHRLPQVLLRDRERALPLSAVEHLTTLLNLSTWDSPFPGLDAVVDSCDRASLTGFAWALFDQSAREFRFHGYRGDWVLPALGRFGDDDTVRRLAPVIRAWHKKDNRKAAVAGLDVLAAIGTDAALVQLNSIAQSPATRSLGYEAQRRLNTLARVRGLRPDQLADQLVPDFGLDERGSLTLDYGPRRFTVGFDDQLKPFVTDQTGKRLKDLPKPGARDDADLAPAAHARFAELKKDVRTVAANQIRRLEQAMISQRRWELAEFQRLFVHHPLLWHIARRLLWRADTGVVFRVCEDRTFADADDTTTVLPETTRVSVAHPVHLGEEAAAWAEVFADYEILQPFPQLHRPVHRLTGEERTSAELTRFHGTTVPTTRVLGLQRRGWSLVSHGGGVDTYLCRPARGNRKVVIVLDPGVERGAPLSDPEQRVVRVALTDAQRGAVNGRFGELDAVLVSEVLTDLTTLTAPEA</sequence>
<proteinExistence type="predicted"/>
<accession>A0AAE3GE79</accession>
<keyword evidence="3" id="KW-1185">Reference proteome</keyword>
<evidence type="ECO:0000313" key="3">
    <source>
        <dbReference type="Proteomes" id="UP001206128"/>
    </source>
</evidence>